<keyword evidence="12" id="KW-1185">Reference proteome</keyword>
<dbReference type="Pfam" id="PF01061">
    <property type="entry name" value="ABC2_membrane"/>
    <property type="match status" value="1"/>
</dbReference>
<evidence type="ECO:0000256" key="2">
    <source>
        <dbReference type="ARBA" id="ARBA00005814"/>
    </source>
</evidence>
<dbReference type="GO" id="GO:0005886">
    <property type="term" value="C:plasma membrane"/>
    <property type="evidence" value="ECO:0007669"/>
    <property type="project" value="TreeGrafter"/>
</dbReference>
<gene>
    <name evidence="11" type="ORF">NQ315_007922</name>
</gene>
<evidence type="ECO:0000256" key="9">
    <source>
        <dbReference type="SAM" id="Phobius"/>
    </source>
</evidence>
<dbReference type="EMBL" id="JANEYG010000006">
    <property type="protein sequence ID" value="KAJ8922887.1"/>
    <property type="molecule type" value="Genomic_DNA"/>
</dbReference>
<proteinExistence type="inferred from homology"/>
<dbReference type="PROSITE" id="PS00211">
    <property type="entry name" value="ABC_TRANSPORTER_1"/>
    <property type="match status" value="1"/>
</dbReference>
<keyword evidence="8 9" id="KW-0472">Membrane</keyword>
<feature type="domain" description="ABC transporter" evidence="10">
    <location>
        <begin position="48"/>
        <end position="288"/>
    </location>
</feature>
<dbReference type="PANTHER" id="PTHR48041">
    <property type="entry name" value="ABC TRANSPORTER G FAMILY MEMBER 28"/>
    <property type="match status" value="1"/>
</dbReference>
<dbReference type="GO" id="GO:0140359">
    <property type="term" value="F:ABC-type transporter activity"/>
    <property type="evidence" value="ECO:0007669"/>
    <property type="project" value="InterPro"/>
</dbReference>
<evidence type="ECO:0000259" key="10">
    <source>
        <dbReference type="PROSITE" id="PS50893"/>
    </source>
</evidence>
<dbReference type="Pfam" id="PF19055">
    <property type="entry name" value="ABC2_membrane_7"/>
    <property type="match status" value="1"/>
</dbReference>
<reference evidence="11 12" key="1">
    <citation type="journal article" date="2023" name="Insect Mol. Biol.">
        <title>Genome sequencing provides insights into the evolution of gene families encoding plant cell wall-degrading enzymes in longhorned beetles.</title>
        <authorList>
            <person name="Shin N.R."/>
            <person name="Okamura Y."/>
            <person name="Kirsch R."/>
            <person name="Pauchet Y."/>
        </authorList>
    </citation>
    <scope>NUCLEOTIDE SEQUENCE [LARGE SCALE GENOMIC DNA]</scope>
    <source>
        <strain evidence="11">EAD_L_NR</strain>
    </source>
</reference>
<evidence type="ECO:0000313" key="12">
    <source>
        <dbReference type="Proteomes" id="UP001159042"/>
    </source>
</evidence>
<dbReference type="SMART" id="SM00382">
    <property type="entry name" value="AAA"/>
    <property type="match status" value="1"/>
</dbReference>
<keyword evidence="6" id="KW-0067">ATP-binding</keyword>
<evidence type="ECO:0000256" key="8">
    <source>
        <dbReference type="ARBA" id="ARBA00023136"/>
    </source>
</evidence>
<sequence length="644" mass="73159">MDSSSSAPSLPRLKLKRPDSQKIDLITVPEHSCVSNFGQTTDYSAVHVGFKDISYTVKVGLFRKKPRRLLDNVSGDFSGGELTAIMGPSGSGKTCLMNILAGYTNAGVTGQRFINDEVRNENAFRKQSCYIMQDDNLQPLLTVQESMTIAANLKMSYMYSQKEKHNRIKEILECMSLWEHRKSRTSHLSGGQKKRLSIALELLKNPQVMFFDEPTSGLDSLTSKQCVMLLKQLASTGQTIICTIHQPSAILFEMFDHLYVLASGKCLYQGSVKGLLPYLEETGLTCPPYHNPADYLLEVASGEHGDYIDILTNKSENGLCSDWRKKQRNTIQLESLEHISKAMRAGRITPTTAPPIIFPKIDKHKHKEHSNPCCYGSYPTSFCNQFCVLLKRTFLILTRDRTLAYARLGEDASNVLNNFNFMFFSVMFLMLTAFNCVSTTFPLELPILTKELFNKWYSLKSYYLAISIADIPMQIVATLIYALVTYYLTMQPVDAYRIILFLFMCILISLVAQSWGLLIGACMDIKNGVIFGPFCFLPFTIFSGFFVQLNDSHPYMRWLFHISFLKYGFEGLVLSVFGYNRGKLPCNADYCHFVNPEKFLDQMDMEHANYSMAVIFLISLIALIRFIAYYVLSVQIQNNRSKRK</sequence>
<feature type="transmembrane region" description="Helical" evidence="9">
    <location>
        <begin position="530"/>
        <end position="549"/>
    </location>
</feature>
<dbReference type="PANTHER" id="PTHR48041:SF133">
    <property type="entry name" value="GH24286P"/>
    <property type="match status" value="1"/>
</dbReference>
<keyword evidence="3" id="KW-0813">Transport</keyword>
<dbReference type="FunFam" id="3.40.50.300:FF:001077">
    <property type="entry name" value="Uncharacterized protein, isoform A"/>
    <property type="match status" value="1"/>
</dbReference>
<accession>A0AAV8W981</accession>
<name>A0AAV8W981_9CUCU</name>
<dbReference type="SUPFAM" id="SSF52540">
    <property type="entry name" value="P-loop containing nucleoside triphosphate hydrolases"/>
    <property type="match status" value="1"/>
</dbReference>
<dbReference type="Gene3D" id="3.40.50.300">
    <property type="entry name" value="P-loop containing nucleotide triphosphate hydrolases"/>
    <property type="match status" value="1"/>
</dbReference>
<dbReference type="CDD" id="cd03213">
    <property type="entry name" value="ABCG_EPDR"/>
    <property type="match status" value="1"/>
</dbReference>
<comment type="caution">
    <text evidence="11">The sequence shown here is derived from an EMBL/GenBank/DDBJ whole genome shotgun (WGS) entry which is preliminary data.</text>
</comment>
<feature type="transmembrane region" description="Helical" evidence="9">
    <location>
        <begin position="495"/>
        <end position="518"/>
    </location>
</feature>
<dbReference type="Pfam" id="PF00005">
    <property type="entry name" value="ABC_tran"/>
    <property type="match status" value="1"/>
</dbReference>
<feature type="transmembrane region" description="Helical" evidence="9">
    <location>
        <begin position="610"/>
        <end position="632"/>
    </location>
</feature>
<comment type="similarity">
    <text evidence="2">Belongs to the ABC transporter superfamily. ABCG family. Eye pigment precursor importer (TC 3.A.1.204) subfamily.</text>
</comment>
<feature type="transmembrane region" description="Helical" evidence="9">
    <location>
        <begin position="462"/>
        <end position="489"/>
    </location>
</feature>
<evidence type="ECO:0000256" key="4">
    <source>
        <dbReference type="ARBA" id="ARBA00022692"/>
    </source>
</evidence>
<dbReference type="InterPro" id="IPR043926">
    <property type="entry name" value="ABCG_dom"/>
</dbReference>
<dbReference type="InterPro" id="IPR003439">
    <property type="entry name" value="ABC_transporter-like_ATP-bd"/>
</dbReference>
<evidence type="ECO:0000256" key="5">
    <source>
        <dbReference type="ARBA" id="ARBA00022741"/>
    </source>
</evidence>
<organism evidence="11 12">
    <name type="scientific">Exocentrus adspersus</name>
    <dbReference type="NCBI Taxonomy" id="1586481"/>
    <lineage>
        <taxon>Eukaryota</taxon>
        <taxon>Metazoa</taxon>
        <taxon>Ecdysozoa</taxon>
        <taxon>Arthropoda</taxon>
        <taxon>Hexapoda</taxon>
        <taxon>Insecta</taxon>
        <taxon>Pterygota</taxon>
        <taxon>Neoptera</taxon>
        <taxon>Endopterygota</taxon>
        <taxon>Coleoptera</taxon>
        <taxon>Polyphaga</taxon>
        <taxon>Cucujiformia</taxon>
        <taxon>Chrysomeloidea</taxon>
        <taxon>Cerambycidae</taxon>
        <taxon>Lamiinae</taxon>
        <taxon>Acanthocinini</taxon>
        <taxon>Exocentrus</taxon>
    </lineage>
</organism>
<dbReference type="InterPro" id="IPR017871">
    <property type="entry name" value="ABC_transporter-like_CS"/>
</dbReference>
<dbReference type="Proteomes" id="UP001159042">
    <property type="component" value="Unassembled WGS sequence"/>
</dbReference>
<keyword evidence="4 9" id="KW-0812">Transmembrane</keyword>
<evidence type="ECO:0000256" key="1">
    <source>
        <dbReference type="ARBA" id="ARBA00004141"/>
    </source>
</evidence>
<dbReference type="InterPro" id="IPR027417">
    <property type="entry name" value="P-loop_NTPase"/>
</dbReference>
<dbReference type="AlphaFoldDB" id="A0AAV8W981"/>
<evidence type="ECO:0000256" key="6">
    <source>
        <dbReference type="ARBA" id="ARBA00022840"/>
    </source>
</evidence>
<dbReference type="GO" id="GO:0005524">
    <property type="term" value="F:ATP binding"/>
    <property type="evidence" value="ECO:0007669"/>
    <property type="project" value="UniProtKB-KW"/>
</dbReference>
<evidence type="ECO:0000256" key="7">
    <source>
        <dbReference type="ARBA" id="ARBA00022989"/>
    </source>
</evidence>
<dbReference type="InterPro" id="IPR003593">
    <property type="entry name" value="AAA+_ATPase"/>
</dbReference>
<dbReference type="InterPro" id="IPR050352">
    <property type="entry name" value="ABCG_transporters"/>
</dbReference>
<dbReference type="GO" id="GO:0016887">
    <property type="term" value="F:ATP hydrolysis activity"/>
    <property type="evidence" value="ECO:0007669"/>
    <property type="project" value="InterPro"/>
</dbReference>
<evidence type="ECO:0000256" key="3">
    <source>
        <dbReference type="ARBA" id="ARBA00022448"/>
    </source>
</evidence>
<comment type="subcellular location">
    <subcellularLocation>
        <location evidence="1">Membrane</location>
        <topology evidence="1">Multi-pass membrane protein</topology>
    </subcellularLocation>
</comment>
<dbReference type="PROSITE" id="PS50893">
    <property type="entry name" value="ABC_TRANSPORTER_2"/>
    <property type="match status" value="1"/>
</dbReference>
<evidence type="ECO:0000313" key="11">
    <source>
        <dbReference type="EMBL" id="KAJ8922887.1"/>
    </source>
</evidence>
<keyword evidence="7 9" id="KW-1133">Transmembrane helix</keyword>
<protein>
    <recommendedName>
        <fullName evidence="10">ABC transporter domain-containing protein</fullName>
    </recommendedName>
</protein>
<feature type="transmembrane region" description="Helical" evidence="9">
    <location>
        <begin position="421"/>
        <end position="441"/>
    </location>
</feature>
<dbReference type="InterPro" id="IPR013525">
    <property type="entry name" value="ABC2_TM"/>
</dbReference>
<keyword evidence="5" id="KW-0547">Nucleotide-binding</keyword>